<reference evidence="6 7" key="1">
    <citation type="submission" date="2013-03" db="EMBL/GenBank/DDBJ databases">
        <title>Salinisphaera dokdonensis CL-ES53 Genome Sequencing.</title>
        <authorList>
            <person name="Li C."/>
            <person name="Lai Q."/>
            <person name="Shao Z."/>
        </authorList>
    </citation>
    <scope>NUCLEOTIDE SEQUENCE [LARGE SCALE GENOMIC DNA]</scope>
    <source>
        <strain evidence="6 7">CL-ES53</strain>
    </source>
</reference>
<evidence type="ECO:0000256" key="3">
    <source>
        <dbReference type="ARBA" id="ARBA00023125"/>
    </source>
</evidence>
<keyword evidence="7" id="KW-1185">Reference proteome</keyword>
<dbReference type="InterPro" id="IPR036388">
    <property type="entry name" value="WH-like_DNA-bd_sf"/>
</dbReference>
<proteinExistence type="inferred from homology"/>
<protein>
    <submittedName>
        <fullName evidence="6">Transcriptional regulator</fullName>
    </submittedName>
</protein>
<dbReference type="Gene3D" id="1.10.10.10">
    <property type="entry name" value="Winged helix-like DNA-binding domain superfamily/Winged helix DNA-binding domain"/>
    <property type="match status" value="1"/>
</dbReference>
<name>A0ABV2AYJ6_9GAMM</name>
<dbReference type="InterPro" id="IPR005119">
    <property type="entry name" value="LysR_subst-bd"/>
</dbReference>
<dbReference type="Pfam" id="PF03466">
    <property type="entry name" value="LysR_substrate"/>
    <property type="match status" value="1"/>
</dbReference>
<dbReference type="EMBL" id="APND01000001">
    <property type="protein sequence ID" value="MES1928697.1"/>
    <property type="molecule type" value="Genomic_DNA"/>
</dbReference>
<evidence type="ECO:0000313" key="6">
    <source>
        <dbReference type="EMBL" id="MES1928697.1"/>
    </source>
</evidence>
<evidence type="ECO:0000256" key="1">
    <source>
        <dbReference type="ARBA" id="ARBA00009437"/>
    </source>
</evidence>
<dbReference type="InterPro" id="IPR036390">
    <property type="entry name" value="WH_DNA-bd_sf"/>
</dbReference>
<keyword evidence="2" id="KW-0805">Transcription regulation</keyword>
<feature type="domain" description="HTH lysR-type" evidence="5">
    <location>
        <begin position="6"/>
        <end position="63"/>
    </location>
</feature>
<dbReference type="PRINTS" id="PR00039">
    <property type="entry name" value="HTHLYSR"/>
</dbReference>
<organism evidence="6 7">
    <name type="scientific">Salinisphaera dokdonensis CL-ES53</name>
    <dbReference type="NCBI Taxonomy" id="1304272"/>
    <lineage>
        <taxon>Bacteria</taxon>
        <taxon>Pseudomonadati</taxon>
        <taxon>Pseudomonadota</taxon>
        <taxon>Gammaproteobacteria</taxon>
        <taxon>Salinisphaerales</taxon>
        <taxon>Salinisphaeraceae</taxon>
        <taxon>Salinisphaera</taxon>
    </lineage>
</organism>
<sequence length="300" mass="31586">MTSARFTLRQLEIFSAVVRTGQVKRAAQALHLSQAAVSQALTELADALGLTLFERRGRDIVPTASARQLLTHAAGPMAALKQLPDRLGQHDGSSQTLTGAIVLAASSTIARYVLPTGLATLRRDHPELDITVLSGNSARIEAGVADLQADVGFIEGPAQRADLAVHAWRTDNLQIIAPPDYPVHTITADDLGAHAWVARESGSGTRAVFEQSLALAGLATPRAALVIDDSGAIVRAVANGAGLACVSQLAARQASAANPVQFVDLPALSLARPLWRVRRDTLVNTPIVDRFCTALDQALA</sequence>
<comment type="similarity">
    <text evidence="1">Belongs to the LysR transcriptional regulatory family.</text>
</comment>
<dbReference type="PROSITE" id="PS50931">
    <property type="entry name" value="HTH_LYSR"/>
    <property type="match status" value="1"/>
</dbReference>
<evidence type="ECO:0000256" key="2">
    <source>
        <dbReference type="ARBA" id="ARBA00023015"/>
    </source>
</evidence>
<evidence type="ECO:0000259" key="5">
    <source>
        <dbReference type="PROSITE" id="PS50931"/>
    </source>
</evidence>
<dbReference type="PANTHER" id="PTHR30126:SF94">
    <property type="entry name" value="LYSR FAMILY TRANSCRIPTIONAL REGULATOR"/>
    <property type="match status" value="1"/>
</dbReference>
<dbReference type="InterPro" id="IPR000847">
    <property type="entry name" value="LysR_HTH_N"/>
</dbReference>
<evidence type="ECO:0000256" key="4">
    <source>
        <dbReference type="ARBA" id="ARBA00023163"/>
    </source>
</evidence>
<dbReference type="SUPFAM" id="SSF46785">
    <property type="entry name" value="Winged helix' DNA-binding domain"/>
    <property type="match status" value="1"/>
</dbReference>
<comment type="caution">
    <text evidence="6">The sequence shown here is derived from an EMBL/GenBank/DDBJ whole genome shotgun (WGS) entry which is preliminary data.</text>
</comment>
<accession>A0ABV2AYJ6</accession>
<dbReference type="Gene3D" id="3.40.190.290">
    <property type="match status" value="1"/>
</dbReference>
<dbReference type="Pfam" id="PF00126">
    <property type="entry name" value="HTH_1"/>
    <property type="match status" value="1"/>
</dbReference>
<dbReference type="RefSeq" id="WP_353109915.1">
    <property type="nucleotide sequence ID" value="NZ_APND01000001.1"/>
</dbReference>
<keyword evidence="3" id="KW-0238">DNA-binding</keyword>
<gene>
    <name evidence="6" type="ORF">SADO_05540</name>
</gene>
<evidence type="ECO:0000313" key="7">
    <source>
        <dbReference type="Proteomes" id="UP001460888"/>
    </source>
</evidence>
<dbReference type="SUPFAM" id="SSF53850">
    <property type="entry name" value="Periplasmic binding protein-like II"/>
    <property type="match status" value="1"/>
</dbReference>
<dbReference type="Proteomes" id="UP001460888">
    <property type="component" value="Unassembled WGS sequence"/>
</dbReference>
<keyword evidence="4" id="KW-0804">Transcription</keyword>
<dbReference type="PANTHER" id="PTHR30126">
    <property type="entry name" value="HTH-TYPE TRANSCRIPTIONAL REGULATOR"/>
    <property type="match status" value="1"/>
</dbReference>